<dbReference type="PROSITE" id="PS51677">
    <property type="entry name" value="NODB"/>
    <property type="match status" value="1"/>
</dbReference>
<dbReference type="InterPro" id="IPR051398">
    <property type="entry name" value="Polysacch_Deacetylase"/>
</dbReference>
<dbReference type="STRING" id="1454003.AW10_03934"/>
<comment type="subcellular location">
    <subcellularLocation>
        <location evidence="1">Secreted</location>
    </subcellularLocation>
</comment>
<dbReference type="Pfam" id="PF01522">
    <property type="entry name" value="Polysacc_deac_1"/>
    <property type="match status" value="2"/>
</dbReference>
<protein>
    <submittedName>
        <fullName evidence="4">Outer membrane N-deacetylase</fullName>
    </submittedName>
</protein>
<evidence type="ECO:0000259" key="3">
    <source>
        <dbReference type="PROSITE" id="PS51677"/>
    </source>
</evidence>
<dbReference type="GO" id="GO:0005975">
    <property type="term" value="P:carbohydrate metabolic process"/>
    <property type="evidence" value="ECO:0007669"/>
    <property type="project" value="InterPro"/>
</dbReference>
<dbReference type="GO" id="GO:0005576">
    <property type="term" value="C:extracellular region"/>
    <property type="evidence" value="ECO:0007669"/>
    <property type="project" value="UniProtKB-SubCell"/>
</dbReference>
<proteinExistence type="predicted"/>
<dbReference type="Proteomes" id="UP000021816">
    <property type="component" value="Unassembled WGS sequence"/>
</dbReference>
<dbReference type="CDD" id="cd10918">
    <property type="entry name" value="CE4_NodB_like_5s_6s"/>
    <property type="match status" value="1"/>
</dbReference>
<dbReference type="PANTHER" id="PTHR34216:SF3">
    <property type="entry name" value="POLY-BETA-1,6-N-ACETYL-D-GLUCOSAMINE N-DEACETYLASE"/>
    <property type="match status" value="1"/>
</dbReference>
<sequence>MIEKTLLKIVAPGGRRGKLSIFIFHRVLPRQDQVLNWDLDAAGFEQTVRWLKEWFNVLPLDQAVARLKDNSLPPAAAAITFDDGYADNFTVAMPILRAYGLTASFFIATGYLNGGRMWNDTIVEAVRRCSKARLDLLKEGLGVHELGSPDAIRKAIFSLLNDVKYLGRCEREKAADYVAAAAGTKLPSDLMLTAEQVREMRRAGMLIGAHTVSHPILARLPPEEARTEVAESKRFLESLLQERVGLFAYPNGKPNVDYRAVDAEMLHGLGFDAALTTASGVADAASDIMQLPRFTPWERTRFRFGARLVQNVLQNPLLRSAQTAE</sequence>
<dbReference type="InterPro" id="IPR011330">
    <property type="entry name" value="Glyco_hydro/deAcase_b/a-brl"/>
</dbReference>
<accession>A0A011NPI9</accession>
<evidence type="ECO:0000256" key="2">
    <source>
        <dbReference type="ARBA" id="ARBA00022729"/>
    </source>
</evidence>
<evidence type="ECO:0000256" key="1">
    <source>
        <dbReference type="ARBA" id="ARBA00004613"/>
    </source>
</evidence>
<dbReference type="AlphaFoldDB" id="A0A011NPI9"/>
<dbReference type="PANTHER" id="PTHR34216">
    <property type="match status" value="1"/>
</dbReference>
<gene>
    <name evidence="4" type="ORF">AW10_03934</name>
</gene>
<name>A0A011NPI9_9PROT</name>
<dbReference type="EMBL" id="JEMX01000109">
    <property type="protein sequence ID" value="EXI77241.1"/>
    <property type="molecule type" value="Genomic_DNA"/>
</dbReference>
<reference evidence="4 5" key="1">
    <citation type="submission" date="2014-02" db="EMBL/GenBank/DDBJ databases">
        <title>Expanding our view of genomic diversity in Candidatus Accumulibacter clades.</title>
        <authorList>
            <person name="Skennerton C.T."/>
            <person name="Barr J.J."/>
            <person name="Slater F.R."/>
            <person name="Bond P.L."/>
            <person name="Tyson G.W."/>
        </authorList>
    </citation>
    <scope>NUCLEOTIDE SEQUENCE [LARGE SCALE GENOMIC DNA]</scope>
    <source>
        <strain evidence="5">BA-92</strain>
    </source>
</reference>
<dbReference type="GO" id="GO:0016810">
    <property type="term" value="F:hydrolase activity, acting on carbon-nitrogen (but not peptide) bonds"/>
    <property type="evidence" value="ECO:0007669"/>
    <property type="project" value="InterPro"/>
</dbReference>
<dbReference type="InterPro" id="IPR002509">
    <property type="entry name" value="NODB_dom"/>
</dbReference>
<comment type="caution">
    <text evidence="4">The sequence shown here is derived from an EMBL/GenBank/DDBJ whole genome shotgun (WGS) entry which is preliminary data.</text>
</comment>
<keyword evidence="2" id="KW-0732">Signal</keyword>
<dbReference type="SUPFAM" id="SSF88713">
    <property type="entry name" value="Glycoside hydrolase/deacetylase"/>
    <property type="match status" value="1"/>
</dbReference>
<evidence type="ECO:0000313" key="5">
    <source>
        <dbReference type="Proteomes" id="UP000021816"/>
    </source>
</evidence>
<organism evidence="4 5">
    <name type="scientific">Candidatus Accumulibacter appositus</name>
    <dbReference type="NCBI Taxonomy" id="1454003"/>
    <lineage>
        <taxon>Bacteria</taxon>
        <taxon>Pseudomonadati</taxon>
        <taxon>Pseudomonadota</taxon>
        <taxon>Betaproteobacteria</taxon>
        <taxon>Candidatus Accumulibacter</taxon>
    </lineage>
</organism>
<dbReference type="Gene3D" id="3.20.20.370">
    <property type="entry name" value="Glycoside hydrolase/deacetylase"/>
    <property type="match status" value="1"/>
</dbReference>
<feature type="domain" description="NodB homology" evidence="3">
    <location>
        <begin position="75"/>
        <end position="325"/>
    </location>
</feature>
<evidence type="ECO:0000313" key="4">
    <source>
        <dbReference type="EMBL" id="EXI77241.1"/>
    </source>
</evidence>